<sequence length="955" mass="104482">MGKSTSCFKLITCGGDVVDKDDYQASEIKDSHDKRGWSFRKRSARHRVLSNTVITDTSSSANKESSECASVNFQQPENSNVVEKICTAHRSDEKPDKPQFSSVVDSQIYEPVAVTETESKADVDPVAVTEIESKADADPPESVVIIIQCAVRGFLAQRDLVKLKNVVKLQAAVRGHLVRRHAVGTLRCIQAIVKMQLLVRARHAQKLHPEKHLNQKQSKNDGLKTLGNENHMTKSNVTYTSIEKLLSNSFACQLLESTARNKSIHVKCDPSKADSAWKWLERWMSVSSTDTRELKKACSVTEQLDDSKESSSVSQLESAIRSEDFSESVDPKPIVGDPVLPSEDKEKLMTYDVDNFNFHGSHCASSIDEDNLEQALPELTVTSDVKVTSVEVDPYQNAKLPSDAIAPKDLDSLPQSTSDVNVISVEIDPHQNANLPSDASAPKDLDSFPQITSDVNVTSVEINPYQNAKLPSDASAPKDLDSLPQITSDVKITSGEIDPCQNAKLPSNASAPKNHDSLPQITSDVKITSLEIDAHQNAKLPSDASASEDLDSFSQKHEIDSEQPKRSTKRFASDQLETEAKKFVYGSRKASNPAFIVAHSKFEEVSSISNSGRSSSLSYQDEAVESQANAPSVGENIENRTKEFFSSENSTPFTSRIGGSECGTELSISSTLDSPDISEVGVTENERKCKDMAEEAICNPDITLNTDAETNITSAIPASNVPSPVLGQAETDDDINDEMAHQVVALDCEESTTQSEKLAPRLQREQTEAVVQDIQLSPEASPRSHLTVPESQGTPSSLVSAKPKESKTDKTGSNNRRKSLSSGNKSPANANHDSGSRGGNREELPKDQRNGKRRNSIGSKPDHFDEEPRDNSGNNSPLPHFMQATESARAKINANNSPRSSPDVHDRDVQVKKRHSLPGATNRQSSPRIRRSMSQAQQGRKGNGLNPPPERRWQR</sequence>
<dbReference type="EMBL" id="CM039435">
    <property type="protein sequence ID" value="KAI4316905.1"/>
    <property type="molecule type" value="Genomic_DNA"/>
</dbReference>
<name>A0ACB9LZL2_BAUVA</name>
<gene>
    <name evidence="1" type="ORF">L6164_024833</name>
</gene>
<evidence type="ECO:0000313" key="1">
    <source>
        <dbReference type="EMBL" id="KAI4316905.1"/>
    </source>
</evidence>
<accession>A0ACB9LZL2</accession>
<protein>
    <submittedName>
        <fullName evidence="1">Uncharacterized protein</fullName>
    </submittedName>
</protein>
<reference evidence="1 2" key="1">
    <citation type="journal article" date="2022" name="DNA Res.">
        <title>Chromosomal-level genome assembly of the orchid tree Bauhinia variegata (Leguminosae; Cercidoideae) supports the allotetraploid origin hypothesis of Bauhinia.</title>
        <authorList>
            <person name="Zhong Y."/>
            <person name="Chen Y."/>
            <person name="Zheng D."/>
            <person name="Pang J."/>
            <person name="Liu Y."/>
            <person name="Luo S."/>
            <person name="Meng S."/>
            <person name="Qian L."/>
            <person name="Wei D."/>
            <person name="Dai S."/>
            <person name="Zhou R."/>
        </authorList>
    </citation>
    <scope>NUCLEOTIDE SEQUENCE [LARGE SCALE GENOMIC DNA]</scope>
    <source>
        <strain evidence="1">BV-YZ2020</strain>
    </source>
</reference>
<dbReference type="Proteomes" id="UP000828941">
    <property type="component" value="Chromosome 10"/>
</dbReference>
<proteinExistence type="predicted"/>
<comment type="caution">
    <text evidence="1">The sequence shown here is derived from an EMBL/GenBank/DDBJ whole genome shotgun (WGS) entry which is preliminary data.</text>
</comment>
<evidence type="ECO:0000313" key="2">
    <source>
        <dbReference type="Proteomes" id="UP000828941"/>
    </source>
</evidence>
<organism evidence="1 2">
    <name type="scientific">Bauhinia variegata</name>
    <name type="common">Purple orchid tree</name>
    <name type="synonym">Phanera variegata</name>
    <dbReference type="NCBI Taxonomy" id="167791"/>
    <lineage>
        <taxon>Eukaryota</taxon>
        <taxon>Viridiplantae</taxon>
        <taxon>Streptophyta</taxon>
        <taxon>Embryophyta</taxon>
        <taxon>Tracheophyta</taxon>
        <taxon>Spermatophyta</taxon>
        <taxon>Magnoliopsida</taxon>
        <taxon>eudicotyledons</taxon>
        <taxon>Gunneridae</taxon>
        <taxon>Pentapetalae</taxon>
        <taxon>rosids</taxon>
        <taxon>fabids</taxon>
        <taxon>Fabales</taxon>
        <taxon>Fabaceae</taxon>
        <taxon>Cercidoideae</taxon>
        <taxon>Cercideae</taxon>
        <taxon>Bauhiniinae</taxon>
        <taxon>Bauhinia</taxon>
    </lineage>
</organism>
<keyword evidence="2" id="KW-1185">Reference proteome</keyword>